<dbReference type="SUPFAM" id="SSF53254">
    <property type="entry name" value="Phosphoglycerate mutase-like"/>
    <property type="match status" value="1"/>
</dbReference>
<dbReference type="InterPro" id="IPR013078">
    <property type="entry name" value="His_Pase_superF_clade-1"/>
</dbReference>
<dbReference type="InterPro" id="IPR050275">
    <property type="entry name" value="PGM_Phosphatase"/>
</dbReference>
<dbReference type="PANTHER" id="PTHR48100">
    <property type="entry name" value="BROAD-SPECIFICITY PHOSPHATASE YOR283W-RELATED"/>
    <property type="match status" value="1"/>
</dbReference>
<reference evidence="3 4" key="1">
    <citation type="submission" date="2019-07" db="EMBL/GenBank/DDBJ databases">
        <title>Whole genome shotgun sequence of Actinotalea fermentans NBRC 105374.</title>
        <authorList>
            <person name="Hosoyama A."/>
            <person name="Uohara A."/>
            <person name="Ohji S."/>
            <person name="Ichikawa N."/>
        </authorList>
    </citation>
    <scope>NUCLEOTIDE SEQUENCE [LARGE SCALE GENOMIC DNA]</scope>
    <source>
        <strain evidence="3 4">NBRC 105374</strain>
    </source>
</reference>
<keyword evidence="4" id="KW-1185">Reference proteome</keyword>
<dbReference type="AlphaFoldDB" id="A0A511YTI5"/>
<dbReference type="RefSeq" id="WP_034249848.1">
    <property type="nucleotide sequence ID" value="NZ_BJYK01000001.1"/>
</dbReference>
<protein>
    <submittedName>
        <fullName evidence="3">Phosphoglycerate mutase</fullName>
    </submittedName>
</protein>
<proteinExistence type="predicted"/>
<comment type="caution">
    <text evidence="3">The sequence shown here is derived from an EMBL/GenBank/DDBJ whole genome shotgun (WGS) entry which is preliminary data.</text>
</comment>
<dbReference type="Proteomes" id="UP000321484">
    <property type="component" value="Unassembled WGS sequence"/>
</dbReference>
<organism evidence="3 4">
    <name type="scientific">Actinotalea fermentans</name>
    <dbReference type="NCBI Taxonomy" id="43671"/>
    <lineage>
        <taxon>Bacteria</taxon>
        <taxon>Bacillati</taxon>
        <taxon>Actinomycetota</taxon>
        <taxon>Actinomycetes</taxon>
        <taxon>Micrococcales</taxon>
        <taxon>Cellulomonadaceae</taxon>
        <taxon>Actinotalea</taxon>
    </lineage>
</organism>
<evidence type="ECO:0000256" key="1">
    <source>
        <dbReference type="PIRSR" id="PIRSR613078-1"/>
    </source>
</evidence>
<feature type="active site" description="Tele-phosphohistidine intermediate" evidence="1">
    <location>
        <position position="11"/>
    </location>
</feature>
<feature type="binding site" evidence="2">
    <location>
        <position position="61"/>
    </location>
    <ligand>
        <name>substrate</name>
    </ligand>
</feature>
<dbReference type="GO" id="GO:0005737">
    <property type="term" value="C:cytoplasm"/>
    <property type="evidence" value="ECO:0007669"/>
    <property type="project" value="TreeGrafter"/>
</dbReference>
<name>A0A511YTI5_9CELL</name>
<dbReference type="EMBL" id="BJYK01000001">
    <property type="protein sequence ID" value="GEN78510.1"/>
    <property type="molecule type" value="Genomic_DNA"/>
</dbReference>
<feature type="active site" description="Proton donor/acceptor" evidence="1">
    <location>
        <position position="85"/>
    </location>
</feature>
<dbReference type="SMART" id="SM00855">
    <property type="entry name" value="PGAM"/>
    <property type="match status" value="1"/>
</dbReference>
<gene>
    <name evidence="3" type="ORF">AFE02nite_02440</name>
</gene>
<dbReference type="GO" id="GO:0016791">
    <property type="term" value="F:phosphatase activity"/>
    <property type="evidence" value="ECO:0007669"/>
    <property type="project" value="TreeGrafter"/>
</dbReference>
<accession>A0A511YTI5</accession>
<dbReference type="InterPro" id="IPR029033">
    <property type="entry name" value="His_PPase_superfam"/>
</dbReference>
<dbReference type="Gene3D" id="3.40.50.1240">
    <property type="entry name" value="Phosphoglycerate mutase-like"/>
    <property type="match status" value="1"/>
</dbReference>
<dbReference type="OrthoDB" id="4697614at2"/>
<dbReference type="PANTHER" id="PTHR48100:SF62">
    <property type="entry name" value="GLUCOSYL-3-PHOSPHOGLYCERATE PHOSPHATASE"/>
    <property type="match status" value="1"/>
</dbReference>
<evidence type="ECO:0000256" key="2">
    <source>
        <dbReference type="PIRSR" id="PIRSR613078-2"/>
    </source>
</evidence>
<evidence type="ECO:0000313" key="4">
    <source>
        <dbReference type="Proteomes" id="UP000321484"/>
    </source>
</evidence>
<feature type="binding site" evidence="2">
    <location>
        <begin position="10"/>
        <end position="17"/>
    </location>
    <ligand>
        <name>substrate</name>
    </ligand>
</feature>
<evidence type="ECO:0000313" key="3">
    <source>
        <dbReference type="EMBL" id="GEN78510.1"/>
    </source>
</evidence>
<sequence>MTAGTVICWRHGRTAYNASTRMQGTIDIPLDEIGQWQVEQAALDLWRRHAPTRIVASDLGRARATAQQLADLVGLQVGVDTRLRERSFGEWEGLTAEEIAEQWPEEFAVWQRGGDPKRMGAESRAAVAERFSAAVRELAAPMAHDETLVLVSHGAAVSLGLTALLGLDAVAWRGLVGLHNAHWSVLRASRGDAWPAWRMEAHNVGPSVVVADWNAGVPAENLPSSAADAMRG</sequence>
<dbReference type="CDD" id="cd07067">
    <property type="entry name" value="HP_PGM_like"/>
    <property type="match status" value="1"/>
</dbReference>
<dbReference type="Pfam" id="PF00300">
    <property type="entry name" value="His_Phos_1"/>
    <property type="match status" value="1"/>
</dbReference>